<dbReference type="GO" id="GO:0005524">
    <property type="term" value="F:ATP binding"/>
    <property type="evidence" value="ECO:0007669"/>
    <property type="project" value="UniProtKB-KW"/>
</dbReference>
<dbReference type="FunFam" id="3.40.50.300:FF:001697">
    <property type="entry name" value="ComF operon protein 1"/>
    <property type="match status" value="1"/>
</dbReference>
<dbReference type="InterPro" id="IPR006935">
    <property type="entry name" value="Helicase/UvrB_N"/>
</dbReference>
<dbReference type="Pfam" id="PF00271">
    <property type="entry name" value="Helicase_C"/>
    <property type="match status" value="1"/>
</dbReference>
<feature type="domain" description="Helicase C-terminal" evidence="5">
    <location>
        <begin position="353"/>
        <end position="499"/>
    </location>
</feature>
<proteinExistence type="predicted"/>
<evidence type="ECO:0000256" key="1">
    <source>
        <dbReference type="ARBA" id="ARBA00022741"/>
    </source>
</evidence>
<dbReference type="InterPro" id="IPR001650">
    <property type="entry name" value="Helicase_C-like"/>
</dbReference>
<dbReference type="InterPro" id="IPR014001">
    <property type="entry name" value="Helicase_ATP-bd"/>
</dbReference>
<dbReference type="GO" id="GO:0006310">
    <property type="term" value="P:DNA recombination"/>
    <property type="evidence" value="ECO:0007669"/>
    <property type="project" value="TreeGrafter"/>
</dbReference>
<dbReference type="SMART" id="SM00490">
    <property type="entry name" value="HELICc"/>
    <property type="match status" value="1"/>
</dbReference>
<feature type="domain" description="Helicase ATP-binding" evidence="4">
    <location>
        <begin position="168"/>
        <end position="320"/>
    </location>
</feature>
<dbReference type="FunFam" id="3.40.50.300:FF:001736">
    <property type="entry name" value="COMF operon protein 1"/>
    <property type="match status" value="1"/>
</dbReference>
<keyword evidence="3" id="KW-0238">DNA-binding</keyword>
<dbReference type="PROSITE" id="PS51192">
    <property type="entry name" value="HELICASE_ATP_BIND_1"/>
    <property type="match status" value="1"/>
</dbReference>
<dbReference type="GO" id="GO:0016787">
    <property type="term" value="F:hydrolase activity"/>
    <property type="evidence" value="ECO:0007669"/>
    <property type="project" value="InterPro"/>
</dbReference>
<comment type="caution">
    <text evidence="6">The sequence shown here is derived from an EMBL/GenBank/DDBJ whole genome shotgun (WGS) entry which is preliminary data.</text>
</comment>
<reference evidence="6 7" key="1">
    <citation type="submission" date="2015-05" db="EMBL/GenBank/DDBJ databases">
        <title>Whole genome sequence and identification of bacterial endophytes from Costus igneus.</title>
        <authorList>
            <person name="Lee Y.P."/>
            <person name="Gan H.M."/>
            <person name="Eng W."/>
            <person name="Wheatley M.S."/>
            <person name="Caraballo A."/>
            <person name="Polter S."/>
            <person name="Savka M.A."/>
            <person name="Hudson A.O."/>
        </authorList>
    </citation>
    <scope>NUCLEOTIDE SEQUENCE [LARGE SCALE GENOMIC DNA]</scope>
    <source>
        <strain evidence="6 7">RIT379</strain>
    </source>
</reference>
<dbReference type="PATRIC" id="fig|1397.4.peg.2332"/>
<evidence type="ECO:0000259" key="5">
    <source>
        <dbReference type="PROSITE" id="PS51194"/>
    </source>
</evidence>
<keyword evidence="6" id="KW-0378">Hydrolase</keyword>
<evidence type="ECO:0000313" key="6">
    <source>
        <dbReference type="EMBL" id="KLV24244.1"/>
    </source>
</evidence>
<sequence length="499" mass="57387">MRFYQKDNILLPTKSNFSHSFRISNASQNQLITPPLNKAYPFNPQLQASLQGKTLLLAELPFSEQEIQAHYENGYCSYRKGIEKKARNKYICMRCGNENQELFATFPCARCKENCTYCRNCIMMGRISECTPLIKWSGPELDQETSKITLQWNGSLSQGQQEASDKMEQIIEAQSELLIWAVCGAGKTEILFKGIEKALRDNQRVCIATPRTDVVLELAPRLQEVFPEIKVLPVYGGSEDRHQFSPLTISTTHQLFRFHRAFDLIILDEMDAFPYSVDKSLQYAVQKAKKEQSTLIYLTATPDKDWQEKCKHNKVHFVTIPARFHQYPLPVPDFQWCGNWEKGLKKDKLPAMLVDWIRERVPQNKPMLLFVPKIHYMEKVKKLLQPIVDKVEAVHAEDPDRKEKVQKMRNKEVDLLVTTTILERGVTFPNVDVAVLGAENRIFTESALVQIAGRVGRKKEFPDGAITFFHYGKTNNMVLARKQIKRSNQEAGEKGMLLL</sequence>
<dbReference type="GO" id="GO:0006302">
    <property type="term" value="P:double-strand break repair"/>
    <property type="evidence" value="ECO:0007669"/>
    <property type="project" value="TreeGrafter"/>
</dbReference>
<dbReference type="Pfam" id="PF04851">
    <property type="entry name" value="ResIII"/>
    <property type="match status" value="1"/>
</dbReference>
<keyword evidence="6" id="KW-0347">Helicase</keyword>
<dbReference type="EMBL" id="LDPH01000021">
    <property type="protein sequence ID" value="KLV24244.1"/>
    <property type="molecule type" value="Genomic_DNA"/>
</dbReference>
<dbReference type="GO" id="GO:0003677">
    <property type="term" value="F:DNA binding"/>
    <property type="evidence" value="ECO:0007669"/>
    <property type="project" value="UniProtKB-KW"/>
</dbReference>
<dbReference type="CDD" id="cd17925">
    <property type="entry name" value="DEXDc_ComFA"/>
    <property type="match status" value="1"/>
</dbReference>
<dbReference type="InterPro" id="IPR027417">
    <property type="entry name" value="P-loop_NTPase"/>
</dbReference>
<protein>
    <submittedName>
        <fullName evidence="6">Helicase</fullName>
    </submittedName>
</protein>
<accession>A0A0J1IE62</accession>
<dbReference type="AlphaFoldDB" id="A0A0J1IE62"/>
<dbReference type="SMART" id="SM00487">
    <property type="entry name" value="DEXDc"/>
    <property type="match status" value="1"/>
</dbReference>
<evidence type="ECO:0000256" key="3">
    <source>
        <dbReference type="ARBA" id="ARBA00023125"/>
    </source>
</evidence>
<keyword evidence="7" id="KW-1185">Reference proteome</keyword>
<dbReference type="RefSeq" id="WP_047943675.1">
    <property type="nucleotide sequence ID" value="NZ_LDPH01000021.1"/>
</dbReference>
<name>A0A0J1IE62_NIACI</name>
<gene>
    <name evidence="6" type="ORF">ABW02_18110</name>
</gene>
<dbReference type="SUPFAM" id="SSF52540">
    <property type="entry name" value="P-loop containing nucleoside triphosphate hydrolases"/>
    <property type="match status" value="1"/>
</dbReference>
<evidence type="ECO:0000313" key="7">
    <source>
        <dbReference type="Proteomes" id="UP000036045"/>
    </source>
</evidence>
<evidence type="ECO:0000259" key="4">
    <source>
        <dbReference type="PROSITE" id="PS51192"/>
    </source>
</evidence>
<dbReference type="Gene3D" id="3.40.50.300">
    <property type="entry name" value="P-loop containing nucleotide triphosphate hydrolases"/>
    <property type="match status" value="2"/>
</dbReference>
<keyword evidence="2" id="KW-0067">ATP-binding</keyword>
<dbReference type="PROSITE" id="PS51194">
    <property type="entry name" value="HELICASE_CTER"/>
    <property type="match status" value="1"/>
</dbReference>
<keyword evidence="1" id="KW-0547">Nucleotide-binding</keyword>
<dbReference type="PANTHER" id="PTHR30580:SF1">
    <property type="entry name" value="COMF OPERON PROTEIN 1"/>
    <property type="match status" value="1"/>
</dbReference>
<dbReference type="GO" id="GO:0006270">
    <property type="term" value="P:DNA replication initiation"/>
    <property type="evidence" value="ECO:0007669"/>
    <property type="project" value="TreeGrafter"/>
</dbReference>
<dbReference type="OrthoDB" id="2077914at2"/>
<dbReference type="GO" id="GO:0043138">
    <property type="term" value="F:3'-5' DNA helicase activity"/>
    <property type="evidence" value="ECO:0007669"/>
    <property type="project" value="TreeGrafter"/>
</dbReference>
<dbReference type="PANTHER" id="PTHR30580">
    <property type="entry name" value="PRIMOSOMAL PROTEIN N"/>
    <property type="match status" value="1"/>
</dbReference>
<dbReference type="Proteomes" id="UP000036045">
    <property type="component" value="Unassembled WGS sequence"/>
</dbReference>
<organism evidence="6 7">
    <name type="scientific">Niallia circulans</name>
    <name type="common">Bacillus circulans</name>
    <dbReference type="NCBI Taxonomy" id="1397"/>
    <lineage>
        <taxon>Bacteria</taxon>
        <taxon>Bacillati</taxon>
        <taxon>Bacillota</taxon>
        <taxon>Bacilli</taxon>
        <taxon>Bacillales</taxon>
        <taxon>Bacillaceae</taxon>
        <taxon>Niallia</taxon>
    </lineage>
</organism>
<evidence type="ECO:0000256" key="2">
    <source>
        <dbReference type="ARBA" id="ARBA00022840"/>
    </source>
</evidence>